<reference evidence="4 5" key="1">
    <citation type="submission" date="2018-01" db="EMBL/GenBank/DDBJ databases">
        <title>The draft genome sequence of Cohaesibacter sp. H1304.</title>
        <authorList>
            <person name="Wang N.-N."/>
            <person name="Du Z.-J."/>
        </authorList>
    </citation>
    <scope>NUCLEOTIDE SEQUENCE [LARGE SCALE GENOMIC DNA]</scope>
    <source>
        <strain evidence="4 5">H1304</strain>
    </source>
</reference>
<dbReference type="OrthoDB" id="7350221at2"/>
<protein>
    <recommendedName>
        <fullName evidence="2">Glyoxalase-related protein domain-containing protein</fullName>
    </recommendedName>
</protein>
<feature type="region of interest" description="Disordered" evidence="1">
    <location>
        <begin position="121"/>
        <end position="142"/>
    </location>
</feature>
<evidence type="ECO:0000256" key="1">
    <source>
        <dbReference type="SAM" id="MobiDB-lite"/>
    </source>
</evidence>
<evidence type="ECO:0000313" key="5">
    <source>
        <dbReference type="Proteomes" id="UP000234881"/>
    </source>
</evidence>
<evidence type="ECO:0000313" key="3">
    <source>
        <dbReference type="EMBL" id="PLW75557.1"/>
    </source>
</evidence>
<evidence type="ECO:0000313" key="4">
    <source>
        <dbReference type="EMBL" id="PLW78964.1"/>
    </source>
</evidence>
<proteinExistence type="predicted"/>
<comment type="caution">
    <text evidence="4">The sequence shown here is derived from an EMBL/GenBank/DDBJ whole genome shotgun (WGS) entry which is preliminary data.</text>
</comment>
<accession>A0A2N5XWS3</accession>
<dbReference type="EMBL" id="PKUQ01000001">
    <property type="protein sequence ID" value="PLW78964.1"/>
    <property type="molecule type" value="Genomic_DNA"/>
</dbReference>
<name>A0A2N5XWS3_9HYPH</name>
<dbReference type="RefSeq" id="WP_101532047.1">
    <property type="nucleotide sequence ID" value="NZ_PKUQ01000001.1"/>
</dbReference>
<gene>
    <name evidence="4" type="ORF">C0081_01635</name>
    <name evidence="3" type="ORF">C0081_19675</name>
</gene>
<keyword evidence="5" id="KW-1185">Reference proteome</keyword>
<dbReference type="EMBL" id="PKUQ01000050">
    <property type="protein sequence ID" value="PLW75557.1"/>
    <property type="molecule type" value="Genomic_DNA"/>
</dbReference>
<organism evidence="4 5">
    <name type="scientific">Cohaesibacter celericrescens</name>
    <dbReference type="NCBI Taxonomy" id="2067669"/>
    <lineage>
        <taxon>Bacteria</taxon>
        <taxon>Pseudomonadati</taxon>
        <taxon>Pseudomonadota</taxon>
        <taxon>Alphaproteobacteria</taxon>
        <taxon>Hyphomicrobiales</taxon>
        <taxon>Cohaesibacteraceae</taxon>
    </lineage>
</organism>
<sequence>MTQNPGTLAEAKKQAKLLRAKLSEDGHAISHSKSLELVAQQQGHRDWNAMFASFGNQTSRVWQVGDRVSGRYLSQAFEAEIIAVKQVTEGWYRLTFKFDEAVDVVTFDSFSAFRQRVSATVGPQGTTREKTSNGQPQLVLDL</sequence>
<feature type="domain" description="Glyoxalase-related protein" evidence="2">
    <location>
        <begin position="1"/>
        <end position="141"/>
    </location>
</feature>
<dbReference type="InterPro" id="IPR045517">
    <property type="entry name" value="Glyoxalase_8"/>
</dbReference>
<feature type="compositionally biased region" description="Polar residues" evidence="1">
    <location>
        <begin position="121"/>
        <end position="136"/>
    </location>
</feature>
<evidence type="ECO:0000259" key="2">
    <source>
        <dbReference type="Pfam" id="PF20066"/>
    </source>
</evidence>
<dbReference type="Proteomes" id="UP000234881">
    <property type="component" value="Unassembled WGS sequence"/>
</dbReference>
<dbReference type="Pfam" id="PF20066">
    <property type="entry name" value="Glyoxalase_8"/>
    <property type="match status" value="1"/>
</dbReference>
<dbReference type="AlphaFoldDB" id="A0A2N5XWS3"/>